<dbReference type="Proteomes" id="UP000019760">
    <property type="component" value="Unassembled WGS sequence"/>
</dbReference>
<dbReference type="RefSeq" id="WP_042061406.1">
    <property type="nucleotide sequence ID" value="NZ_BAND01000130.1"/>
</dbReference>
<dbReference type="Pfam" id="PF01042">
    <property type="entry name" value="Ribonuc_L-PSP"/>
    <property type="match status" value="1"/>
</dbReference>
<sequence>MSRIIRTEPGPILSKVVEYHGFIYTMGVVARELDADFKTQTADVLAQLDALLEQHGTDNTRLLQAQIWVKDINDRTALNELWTAWLPEGQAPARACVQAVMADPRVLVEIMVVATR</sequence>
<dbReference type="OrthoDB" id="9803101at2"/>
<gene>
    <name evidence="1" type="ORF">Amme_131_005</name>
</gene>
<organism evidence="1 2">
    <name type="scientific">Acidomonas methanolica NBRC 104435</name>
    <dbReference type="NCBI Taxonomy" id="1231351"/>
    <lineage>
        <taxon>Bacteria</taxon>
        <taxon>Pseudomonadati</taxon>
        <taxon>Pseudomonadota</taxon>
        <taxon>Alphaproteobacteria</taxon>
        <taxon>Acetobacterales</taxon>
        <taxon>Acetobacteraceae</taxon>
        <taxon>Acidomonas</taxon>
    </lineage>
</organism>
<dbReference type="EMBL" id="BAND01000130">
    <property type="protein sequence ID" value="GAJ30395.1"/>
    <property type="molecule type" value="Genomic_DNA"/>
</dbReference>
<evidence type="ECO:0000313" key="2">
    <source>
        <dbReference type="Proteomes" id="UP000019760"/>
    </source>
</evidence>
<dbReference type="Gene3D" id="3.30.1330.40">
    <property type="entry name" value="RutC-like"/>
    <property type="match status" value="1"/>
</dbReference>
<name>A0A023D9L1_ACIMT</name>
<dbReference type="PANTHER" id="PTHR47328:SF1">
    <property type="entry name" value="RUTC FAMILY PROTEIN YOAB"/>
    <property type="match status" value="1"/>
</dbReference>
<keyword evidence="2" id="KW-1185">Reference proteome</keyword>
<proteinExistence type="predicted"/>
<accession>A0A023D9L1</accession>
<dbReference type="AlphaFoldDB" id="A0A023D9L1"/>
<reference evidence="1 2" key="2">
    <citation type="journal article" date="2014" name="FEMS Microbiol. Lett.">
        <title>Draft genomic DNA sequence of the facultatively methylotrophic bacterium Acidomonas methanolica type strain MB58.</title>
        <authorList>
            <person name="Higashiura N."/>
            <person name="Hadano H."/>
            <person name="Hirakawa H."/>
            <person name="Matsutani M."/>
            <person name="Takabe S."/>
            <person name="Matsushita K."/>
            <person name="Azuma Y."/>
        </authorList>
    </citation>
    <scope>NUCLEOTIDE SEQUENCE [LARGE SCALE GENOMIC DNA]</scope>
    <source>
        <strain evidence="1 2">MB58</strain>
    </source>
</reference>
<dbReference type="InterPro" id="IPR035709">
    <property type="entry name" value="YoaB-like"/>
</dbReference>
<dbReference type="PANTHER" id="PTHR47328">
    <property type="match status" value="1"/>
</dbReference>
<dbReference type="CDD" id="cd06150">
    <property type="entry name" value="YjgF_YER057c_UK114_like_2"/>
    <property type="match status" value="1"/>
</dbReference>
<dbReference type="SUPFAM" id="SSF55298">
    <property type="entry name" value="YjgF-like"/>
    <property type="match status" value="1"/>
</dbReference>
<reference evidence="2" key="1">
    <citation type="journal article" date="2014" name="FEMS Microbiol. Lett.">
        <title>Draft Genomic DNA Sequence of the Facultatively Methylotrophic Bacterium Acidomonas methanolica type strain MB58.</title>
        <authorList>
            <person name="Higashiura N."/>
            <person name="Hadano H."/>
            <person name="Hirakawa H."/>
            <person name="Matsutani M."/>
            <person name="Takabe S."/>
            <person name="Matsushita K."/>
            <person name="Azuma Y."/>
        </authorList>
    </citation>
    <scope>NUCLEOTIDE SEQUENCE [LARGE SCALE GENOMIC DNA]</scope>
    <source>
        <strain evidence="2">MB58</strain>
    </source>
</reference>
<evidence type="ECO:0000313" key="1">
    <source>
        <dbReference type="EMBL" id="GAJ30395.1"/>
    </source>
</evidence>
<comment type="caution">
    <text evidence="1">The sequence shown here is derived from an EMBL/GenBank/DDBJ whole genome shotgun (WGS) entry which is preliminary data.</text>
</comment>
<dbReference type="InterPro" id="IPR035959">
    <property type="entry name" value="RutC-like_sf"/>
</dbReference>
<protein>
    <submittedName>
        <fullName evidence="1">Translation initiation inhibitor/endoribonuclease L-PSP</fullName>
    </submittedName>
</protein>
<dbReference type="InterPro" id="IPR006175">
    <property type="entry name" value="YjgF/YER057c/UK114"/>
</dbReference>